<dbReference type="EMBL" id="CM026426">
    <property type="protein sequence ID" value="KAG0571313.1"/>
    <property type="molecule type" value="Genomic_DNA"/>
</dbReference>
<reference evidence="2 4" key="1">
    <citation type="submission" date="2020-06" db="EMBL/GenBank/DDBJ databases">
        <title>WGS assembly of Ceratodon purpureus strain R40.</title>
        <authorList>
            <person name="Carey S.B."/>
            <person name="Jenkins J."/>
            <person name="Shu S."/>
            <person name="Lovell J.T."/>
            <person name="Sreedasyam A."/>
            <person name="Maumus F."/>
            <person name="Tiley G.P."/>
            <person name="Fernandez-Pozo N."/>
            <person name="Barry K."/>
            <person name="Chen C."/>
            <person name="Wang M."/>
            <person name="Lipzen A."/>
            <person name="Daum C."/>
            <person name="Saski C.A."/>
            <person name="Payton A.C."/>
            <person name="Mcbreen J.C."/>
            <person name="Conrad R.E."/>
            <person name="Kollar L.M."/>
            <person name="Olsson S."/>
            <person name="Huttunen S."/>
            <person name="Landis J.B."/>
            <person name="Wickett N.J."/>
            <person name="Johnson M.G."/>
            <person name="Rensing S.A."/>
            <person name="Grimwood J."/>
            <person name="Schmutz J."/>
            <person name="Mcdaniel S.F."/>
        </authorList>
    </citation>
    <scope>NUCLEOTIDE SEQUENCE [LARGE SCALE GENOMIC DNA]</scope>
    <source>
        <strain evidence="2 4">R40</strain>
    </source>
</reference>
<dbReference type="EMBL" id="CM026427">
    <property type="protein sequence ID" value="KAG0571255.1"/>
    <property type="molecule type" value="Genomic_DNA"/>
</dbReference>
<dbReference type="AlphaFoldDB" id="A0A8T0HKD9"/>
<sequence length="77" mass="8402">MHPFHGVDGRQARIDRALHDGPCLPIIVRQHHGARATPTLTSLVPVDPIPAHNPINPPSVHRTEHAPHPGIGPHREP</sequence>
<feature type="compositionally biased region" description="Basic and acidic residues" evidence="1">
    <location>
        <begin position="61"/>
        <end position="77"/>
    </location>
</feature>
<evidence type="ECO:0000313" key="3">
    <source>
        <dbReference type="EMBL" id="KAG0571313.1"/>
    </source>
</evidence>
<proteinExistence type="predicted"/>
<evidence type="ECO:0000256" key="1">
    <source>
        <dbReference type="SAM" id="MobiDB-lite"/>
    </source>
</evidence>
<comment type="caution">
    <text evidence="2">The sequence shown here is derived from an EMBL/GenBank/DDBJ whole genome shotgun (WGS) entry which is preliminary data.</text>
</comment>
<evidence type="ECO:0000313" key="4">
    <source>
        <dbReference type="Proteomes" id="UP000822688"/>
    </source>
</evidence>
<name>A0A8T0HKD9_CERPU</name>
<dbReference type="Proteomes" id="UP000822688">
    <property type="component" value="Chromosome 6"/>
</dbReference>
<protein>
    <submittedName>
        <fullName evidence="2">Uncharacterized protein</fullName>
    </submittedName>
</protein>
<feature type="region of interest" description="Disordered" evidence="1">
    <location>
        <begin position="47"/>
        <end position="77"/>
    </location>
</feature>
<gene>
    <name evidence="2" type="ORF">KC19_6G223000</name>
    <name evidence="3" type="ORF">KC19_VG001300</name>
</gene>
<evidence type="ECO:0000313" key="2">
    <source>
        <dbReference type="EMBL" id="KAG0571255.1"/>
    </source>
</evidence>
<keyword evidence="4" id="KW-1185">Reference proteome</keyword>
<organism evidence="2 4">
    <name type="scientific">Ceratodon purpureus</name>
    <name type="common">Fire moss</name>
    <name type="synonym">Dicranum purpureum</name>
    <dbReference type="NCBI Taxonomy" id="3225"/>
    <lineage>
        <taxon>Eukaryota</taxon>
        <taxon>Viridiplantae</taxon>
        <taxon>Streptophyta</taxon>
        <taxon>Embryophyta</taxon>
        <taxon>Bryophyta</taxon>
        <taxon>Bryophytina</taxon>
        <taxon>Bryopsida</taxon>
        <taxon>Dicranidae</taxon>
        <taxon>Pseudoditrichales</taxon>
        <taxon>Ditrichaceae</taxon>
        <taxon>Ceratodon</taxon>
    </lineage>
</organism>
<dbReference type="Proteomes" id="UP000822688">
    <property type="component" value="Chromosome V"/>
</dbReference>
<accession>A0A8T0HKD9</accession>